<evidence type="ECO:0000313" key="11">
    <source>
        <dbReference type="EMBL" id="MBK6089116.1"/>
    </source>
</evidence>
<dbReference type="PROSITE" id="PS50075">
    <property type="entry name" value="CARRIER"/>
    <property type="match status" value="1"/>
</dbReference>
<dbReference type="Pfam" id="PF00550">
    <property type="entry name" value="PP-binding"/>
    <property type="match status" value="1"/>
</dbReference>
<dbReference type="GO" id="GO:0005829">
    <property type="term" value="C:cytosol"/>
    <property type="evidence" value="ECO:0007669"/>
    <property type="project" value="TreeGrafter"/>
</dbReference>
<dbReference type="InterPro" id="IPR009081">
    <property type="entry name" value="PP-bd_ACP"/>
</dbReference>
<evidence type="ECO:0000259" key="10">
    <source>
        <dbReference type="PROSITE" id="PS50075"/>
    </source>
</evidence>
<dbReference type="GO" id="GO:0000035">
    <property type="term" value="F:acyl binding"/>
    <property type="evidence" value="ECO:0007669"/>
    <property type="project" value="TreeGrafter"/>
</dbReference>
<dbReference type="Proteomes" id="UP000633365">
    <property type="component" value="Unassembled WGS sequence"/>
</dbReference>
<dbReference type="InterPro" id="IPR003231">
    <property type="entry name" value="ACP"/>
</dbReference>
<keyword evidence="12" id="KW-1185">Reference proteome</keyword>
<feature type="domain" description="Carrier" evidence="10">
    <location>
        <begin position="1"/>
        <end position="74"/>
    </location>
</feature>
<comment type="PTM">
    <text evidence="9">4'-phosphopantetheine is transferred from CoA to a specific serine of apo-ACP by acpS.</text>
</comment>
<dbReference type="GO" id="GO:0009245">
    <property type="term" value="P:lipid A biosynthetic process"/>
    <property type="evidence" value="ECO:0007669"/>
    <property type="project" value="TreeGrafter"/>
</dbReference>
<evidence type="ECO:0000256" key="5">
    <source>
        <dbReference type="ARBA" id="ARBA00023098"/>
    </source>
</evidence>
<evidence type="ECO:0000256" key="3">
    <source>
        <dbReference type="ARBA" id="ARBA00022553"/>
    </source>
</evidence>
<evidence type="ECO:0000256" key="1">
    <source>
        <dbReference type="ARBA" id="ARBA00022450"/>
    </source>
</evidence>
<gene>
    <name evidence="7 11" type="primary">acpP</name>
    <name evidence="11" type="ORF">JKK62_10775</name>
</gene>
<evidence type="ECO:0000256" key="2">
    <source>
        <dbReference type="ARBA" id="ARBA00022516"/>
    </source>
</evidence>
<dbReference type="InterPro" id="IPR036736">
    <property type="entry name" value="ACP-like_sf"/>
</dbReference>
<feature type="modified residue" description="O-(pantetheine 4'-phosphoryl)serine" evidence="7">
    <location>
        <position position="34"/>
    </location>
</feature>
<sequence>MFEDLKKILDEQLHLNGMEITKESRIKEDLGADSLDVLQMLMTIEEEHGIVIPDEELASFETVGDILNFLEKNRKQ</sequence>
<dbReference type="NCBIfam" id="TIGR00517">
    <property type="entry name" value="acyl_carrier"/>
    <property type="match status" value="1"/>
</dbReference>
<evidence type="ECO:0000256" key="7">
    <source>
        <dbReference type="HAMAP-Rule" id="MF_01217"/>
    </source>
</evidence>
<dbReference type="PANTHER" id="PTHR20863">
    <property type="entry name" value="ACYL CARRIER PROTEIN"/>
    <property type="match status" value="1"/>
</dbReference>
<evidence type="ECO:0000256" key="9">
    <source>
        <dbReference type="RuleBase" id="RU003545"/>
    </source>
</evidence>
<comment type="caution">
    <text evidence="11">The sequence shown here is derived from an EMBL/GenBank/DDBJ whole genome shotgun (WGS) entry which is preliminary data.</text>
</comment>
<keyword evidence="6 7" id="KW-0275">Fatty acid biosynthesis</keyword>
<evidence type="ECO:0000256" key="4">
    <source>
        <dbReference type="ARBA" id="ARBA00022832"/>
    </source>
</evidence>
<comment type="function">
    <text evidence="7 9">Carrier of the growing fatty acid chain in fatty acid biosynthesis.</text>
</comment>
<dbReference type="Gene3D" id="1.10.1200.10">
    <property type="entry name" value="ACP-like"/>
    <property type="match status" value="1"/>
</dbReference>
<accession>A0A935C2A4</accession>
<protein>
    <recommendedName>
        <fullName evidence="7 8">Acyl carrier protein</fullName>
        <shortName evidence="7">ACP</shortName>
    </recommendedName>
</protein>
<keyword evidence="7" id="KW-0963">Cytoplasm</keyword>
<dbReference type="PANTHER" id="PTHR20863:SF76">
    <property type="entry name" value="CARRIER DOMAIN-CONTAINING PROTEIN"/>
    <property type="match status" value="1"/>
</dbReference>
<keyword evidence="3 7" id="KW-0597">Phosphoprotein</keyword>
<dbReference type="SUPFAM" id="SSF47336">
    <property type="entry name" value="ACP-like"/>
    <property type="match status" value="1"/>
</dbReference>
<reference evidence="11" key="1">
    <citation type="submission" date="2021-01" db="EMBL/GenBank/DDBJ databases">
        <title>Genome public.</title>
        <authorList>
            <person name="Liu C."/>
            <person name="Sun Q."/>
        </authorList>
    </citation>
    <scope>NUCLEOTIDE SEQUENCE</scope>
    <source>
        <strain evidence="11">M6</strain>
    </source>
</reference>
<organism evidence="11 12">
    <name type="scientific">Ruminococcus difficilis</name>
    <dbReference type="NCBI Taxonomy" id="2763069"/>
    <lineage>
        <taxon>Bacteria</taxon>
        <taxon>Bacillati</taxon>
        <taxon>Bacillota</taxon>
        <taxon>Clostridia</taxon>
        <taxon>Eubacteriales</taxon>
        <taxon>Oscillospiraceae</taxon>
        <taxon>Ruminococcus</taxon>
    </lineage>
</organism>
<evidence type="ECO:0000256" key="6">
    <source>
        <dbReference type="ARBA" id="ARBA00023160"/>
    </source>
</evidence>
<dbReference type="NCBIfam" id="NF002150">
    <property type="entry name" value="PRK00982.1-4"/>
    <property type="match status" value="1"/>
</dbReference>
<keyword evidence="5 7" id="KW-0443">Lipid metabolism</keyword>
<comment type="subcellular location">
    <subcellularLocation>
        <location evidence="7">Cytoplasm</location>
    </subcellularLocation>
</comment>
<dbReference type="GO" id="GO:0000036">
    <property type="term" value="F:acyl carrier activity"/>
    <property type="evidence" value="ECO:0007669"/>
    <property type="project" value="UniProtKB-UniRule"/>
</dbReference>
<keyword evidence="2 7" id="KW-0444">Lipid biosynthesis</keyword>
<dbReference type="EMBL" id="JAEQMG010000114">
    <property type="protein sequence ID" value="MBK6089116.1"/>
    <property type="molecule type" value="Genomic_DNA"/>
</dbReference>
<dbReference type="HAMAP" id="MF_01217">
    <property type="entry name" value="Acyl_carrier"/>
    <property type="match status" value="1"/>
</dbReference>
<name>A0A935C2A4_9FIRM</name>
<keyword evidence="4 7" id="KW-0276">Fatty acid metabolism</keyword>
<evidence type="ECO:0000256" key="8">
    <source>
        <dbReference type="NCBIfam" id="TIGR00517"/>
    </source>
</evidence>
<dbReference type="InterPro" id="IPR006162">
    <property type="entry name" value="Ppantetheine_attach_site"/>
</dbReference>
<dbReference type="AlphaFoldDB" id="A0A935C2A4"/>
<comment type="similarity">
    <text evidence="7">Belongs to the acyl carrier protein (ACP) family.</text>
</comment>
<keyword evidence="1 7" id="KW-0596">Phosphopantetheine</keyword>
<proteinExistence type="inferred from homology"/>
<comment type="PTM">
    <text evidence="7">4'-phosphopantetheine is transferred from CoA to a specific serine of apo-ACP by AcpS. This modification is essential for activity because fatty acids are bound in thioester linkage to the sulfhydryl of the prosthetic group.</text>
</comment>
<dbReference type="RefSeq" id="WP_201427910.1">
    <property type="nucleotide sequence ID" value="NZ_JAEQMG010000114.1"/>
</dbReference>
<evidence type="ECO:0000313" key="12">
    <source>
        <dbReference type="Proteomes" id="UP000633365"/>
    </source>
</evidence>
<comment type="pathway">
    <text evidence="7 9">Lipid metabolism; fatty acid biosynthesis.</text>
</comment>
<dbReference type="GO" id="GO:0016020">
    <property type="term" value="C:membrane"/>
    <property type="evidence" value="ECO:0007669"/>
    <property type="project" value="GOC"/>
</dbReference>
<dbReference type="PROSITE" id="PS00012">
    <property type="entry name" value="PHOSPHOPANTETHEINE"/>
    <property type="match status" value="1"/>
</dbReference>
<dbReference type="NCBIfam" id="NF002148">
    <property type="entry name" value="PRK00982.1-2"/>
    <property type="match status" value="1"/>
</dbReference>